<dbReference type="InterPro" id="IPR023210">
    <property type="entry name" value="NADP_OxRdtase_dom"/>
</dbReference>
<dbReference type="SUPFAM" id="SSF51430">
    <property type="entry name" value="NAD(P)-linked oxidoreductase"/>
    <property type="match status" value="1"/>
</dbReference>
<evidence type="ECO:0000313" key="5">
    <source>
        <dbReference type="Proteomes" id="UP000695000"/>
    </source>
</evidence>
<keyword evidence="5" id="KW-1185">Reference proteome</keyword>
<dbReference type="InterPro" id="IPR018170">
    <property type="entry name" value="Aldo/ket_reductase_CS"/>
</dbReference>
<dbReference type="PRINTS" id="PR00069">
    <property type="entry name" value="ALDKETRDTASE"/>
</dbReference>
<keyword evidence="3" id="KW-0560">Oxidoreductase</keyword>
<dbReference type="CDD" id="cd19136">
    <property type="entry name" value="AKR_DrGR-like"/>
    <property type="match status" value="1"/>
</dbReference>
<dbReference type="PIRSF" id="PIRSF000097">
    <property type="entry name" value="AKR"/>
    <property type="match status" value="1"/>
</dbReference>
<organism evidence="5 6">
    <name type="scientific">Nicrophorus vespilloides</name>
    <name type="common">Boreal carrion beetle</name>
    <dbReference type="NCBI Taxonomy" id="110193"/>
    <lineage>
        <taxon>Eukaryota</taxon>
        <taxon>Metazoa</taxon>
        <taxon>Ecdysozoa</taxon>
        <taxon>Arthropoda</taxon>
        <taxon>Hexapoda</taxon>
        <taxon>Insecta</taxon>
        <taxon>Pterygota</taxon>
        <taxon>Neoptera</taxon>
        <taxon>Endopterygota</taxon>
        <taxon>Coleoptera</taxon>
        <taxon>Polyphaga</taxon>
        <taxon>Staphyliniformia</taxon>
        <taxon>Silphidae</taxon>
        <taxon>Nicrophorinae</taxon>
        <taxon>Nicrophorus</taxon>
    </lineage>
</organism>
<reference evidence="6 7" key="1">
    <citation type="submission" date="2025-05" db="UniProtKB">
        <authorList>
            <consortium name="RefSeq"/>
        </authorList>
    </citation>
    <scope>IDENTIFICATION</scope>
    <source>
        <tissue evidence="6 7">Whole Larva</tissue>
    </source>
</reference>
<evidence type="ECO:0000256" key="1">
    <source>
        <dbReference type="ARBA" id="ARBA00007905"/>
    </source>
</evidence>
<dbReference type="Pfam" id="PF00248">
    <property type="entry name" value="Aldo_ket_red"/>
    <property type="match status" value="1"/>
</dbReference>
<sequence>MDCKSLTYKLLSENAIPLIGFGTFQIKGKQLIRDVLDLALQAGYRSIDTAYVYHNEEDIGEALKELLPKHNLKREDIFITSKLPPSHHGDLSFLALQQSLKKLDCGYLDLYLIHWPGQQAQAPNHPSNISVRQSTWRNLIQARNKGLVRDIGVSNFTIRHLEDLLAFSPNDKPSVNQVEWHPHYHQSALHEFCIKEGILLQAYSSLGGSHNNDLISDSAVTSIAKRLNKQPAQVLLRWALQQNIGIIPKARSRDHIFANIDLNFDISSDDMNSLNQRKQIKYAWNPDIVL</sequence>
<gene>
    <name evidence="6 7" type="primary">LOC108559972</name>
</gene>
<evidence type="ECO:0000313" key="6">
    <source>
        <dbReference type="RefSeq" id="XP_017772858.1"/>
    </source>
</evidence>
<evidence type="ECO:0000256" key="2">
    <source>
        <dbReference type="ARBA" id="ARBA00022857"/>
    </source>
</evidence>
<dbReference type="PANTHER" id="PTHR43827">
    <property type="entry name" value="2,5-DIKETO-D-GLUCONIC ACID REDUCTASE"/>
    <property type="match status" value="1"/>
</dbReference>
<dbReference type="RefSeq" id="XP_017772858.1">
    <property type="nucleotide sequence ID" value="XM_017917369.1"/>
</dbReference>
<dbReference type="InterPro" id="IPR036812">
    <property type="entry name" value="NAD(P)_OxRdtase_dom_sf"/>
</dbReference>
<name>A0ABM1ME58_NICVS</name>
<proteinExistence type="inferred from homology"/>
<dbReference type="PANTHER" id="PTHR43827:SF3">
    <property type="entry name" value="NADP-DEPENDENT OXIDOREDUCTASE DOMAIN-CONTAINING PROTEIN"/>
    <property type="match status" value="1"/>
</dbReference>
<comment type="similarity">
    <text evidence="1">Belongs to the aldo/keto reductase family.</text>
</comment>
<evidence type="ECO:0000259" key="4">
    <source>
        <dbReference type="Pfam" id="PF00248"/>
    </source>
</evidence>
<dbReference type="PROSITE" id="PS00062">
    <property type="entry name" value="ALDOKETO_REDUCTASE_2"/>
    <property type="match status" value="1"/>
</dbReference>
<evidence type="ECO:0000313" key="7">
    <source>
        <dbReference type="RefSeq" id="XP_017772859.1"/>
    </source>
</evidence>
<dbReference type="Gene3D" id="3.20.20.100">
    <property type="entry name" value="NADP-dependent oxidoreductase domain"/>
    <property type="match status" value="1"/>
</dbReference>
<dbReference type="PROSITE" id="PS00798">
    <property type="entry name" value="ALDOKETO_REDUCTASE_1"/>
    <property type="match status" value="1"/>
</dbReference>
<dbReference type="GeneID" id="108559972"/>
<keyword evidence="2" id="KW-0521">NADP</keyword>
<dbReference type="Proteomes" id="UP000695000">
    <property type="component" value="Unplaced"/>
</dbReference>
<evidence type="ECO:0000256" key="3">
    <source>
        <dbReference type="ARBA" id="ARBA00023002"/>
    </source>
</evidence>
<protein>
    <submittedName>
        <fullName evidence="6 7">Glyoxal reductase-like</fullName>
    </submittedName>
</protein>
<dbReference type="InterPro" id="IPR020471">
    <property type="entry name" value="AKR"/>
</dbReference>
<dbReference type="RefSeq" id="XP_017772859.1">
    <property type="nucleotide sequence ID" value="XM_017917370.1"/>
</dbReference>
<accession>A0ABM1ME58</accession>
<feature type="domain" description="NADP-dependent oxidoreductase" evidence="4">
    <location>
        <begin position="19"/>
        <end position="275"/>
    </location>
</feature>